<dbReference type="Gene3D" id="3.10.20.310">
    <property type="entry name" value="membrane protein fhac"/>
    <property type="match status" value="1"/>
</dbReference>
<dbReference type="Pfam" id="PF01103">
    <property type="entry name" value="Omp85"/>
    <property type="match status" value="1"/>
</dbReference>
<dbReference type="InterPro" id="IPR010827">
    <property type="entry name" value="BamA/TamA_POTRA"/>
</dbReference>
<dbReference type="PANTHER" id="PTHR12815">
    <property type="entry name" value="SORTING AND ASSEMBLY MACHINERY SAMM50 PROTEIN FAMILY MEMBER"/>
    <property type="match status" value="1"/>
</dbReference>
<name>A0A0K6HZM2_9HYPH</name>
<evidence type="ECO:0000256" key="3">
    <source>
        <dbReference type="ARBA" id="ARBA00023136"/>
    </source>
</evidence>
<proteinExistence type="predicted"/>
<protein>
    <submittedName>
        <fullName evidence="5">Autotransporter secretion outer membrane protein TamA</fullName>
    </submittedName>
</protein>
<accession>A0A0K6HZM2</accession>
<dbReference type="AlphaFoldDB" id="A0A0K6HZM2"/>
<organism evidence="5 6">
    <name type="scientific">Pannonibacter indicus</name>
    <dbReference type="NCBI Taxonomy" id="466044"/>
    <lineage>
        <taxon>Bacteria</taxon>
        <taxon>Pseudomonadati</taxon>
        <taxon>Pseudomonadota</taxon>
        <taxon>Alphaproteobacteria</taxon>
        <taxon>Hyphomicrobiales</taxon>
        <taxon>Stappiaceae</taxon>
        <taxon>Pannonibacter</taxon>
    </lineage>
</organism>
<dbReference type="PANTHER" id="PTHR12815:SF42">
    <property type="entry name" value="BACTERIAL SURFACE ANTIGEN (D15) DOMAIN-CONTAINING PROTEIN"/>
    <property type="match status" value="1"/>
</dbReference>
<comment type="subcellular location">
    <subcellularLocation>
        <location evidence="1">Membrane</location>
    </subcellularLocation>
</comment>
<sequence>MRLPSEDRLVPDFRLRSTAAVPAARQVMLPRALRLPAACLAVALVLSASPLATPVAAFELFGVRLWGSSETVAPDALPYEAELNLSGGSDVLKDQLEAASVLIAEMSSPPSGSDGLIARALNDFDRLVAQLYLQGFYGGTVNIQLGGQPLQSVLERGEIPGPRPVQVSVNVTAGPLFTFGNLQVSTGAPGVPDSPQNWGLVPGETANSAKIVAAERQIVNALQQNGYPKARIANRDITADHATGRLDVELTAEAGPAATFGTVTVEGTNVTDAAFIAEMANIPEGERYDPEILAKAQKRLNDLGIFASVSMVEGEVAGADGRMPITIQVAERKRHVLGAGATWSSSEGGGVEAYWRRRNLFGKGELLSVEGSAGRLGNQAAKDMEYAARIAFEKPGVFGPLTSFSTSLSAKQETPDAYTSRSVSGDAYLKHTFSDQLSGRVGAQVSFIDETDAFGNRTYLLAGIPAELTYDTRDDVFNPSRGLLAVAFAEPAYDIRNGNGMMFMKGSFSTYAALDDAKRFILAGRVAAGSIVAPGVDDVPASRRFFAGGGGSIRGYAYRNTGPRRNGEVTGGRSMVELSGEVRVRITESFGVVGFVDAGNTYNAIAPDLSRPFKIGVGGGIRYFTPIGPLRLDVAVPLSPEKDDPKFGIYLGLSQAF</sequence>
<keyword evidence="6" id="KW-1185">Reference proteome</keyword>
<evidence type="ECO:0000313" key="5">
    <source>
        <dbReference type="EMBL" id="CUA96325.1"/>
    </source>
</evidence>
<keyword evidence="3" id="KW-0472">Membrane</keyword>
<dbReference type="EMBL" id="CYHE01000005">
    <property type="protein sequence ID" value="CUA96325.1"/>
    <property type="molecule type" value="Genomic_DNA"/>
</dbReference>
<dbReference type="GO" id="GO:0019867">
    <property type="term" value="C:outer membrane"/>
    <property type="evidence" value="ECO:0007669"/>
    <property type="project" value="InterPro"/>
</dbReference>
<evidence type="ECO:0000313" key="6">
    <source>
        <dbReference type="Proteomes" id="UP000183900"/>
    </source>
</evidence>
<gene>
    <name evidence="5" type="ORF">Ga0061067_105115</name>
</gene>
<keyword evidence="2" id="KW-0812">Transmembrane</keyword>
<feature type="domain" description="POTRA" evidence="4">
    <location>
        <begin position="258"/>
        <end position="332"/>
    </location>
</feature>
<reference evidence="6" key="1">
    <citation type="submission" date="2015-08" db="EMBL/GenBank/DDBJ databases">
        <authorList>
            <person name="Varghese N."/>
        </authorList>
    </citation>
    <scope>NUCLEOTIDE SEQUENCE [LARGE SCALE GENOMIC DNA]</scope>
    <source>
        <strain evidence="6">DSM 23407</strain>
    </source>
</reference>
<dbReference type="InterPro" id="IPR039910">
    <property type="entry name" value="D15-like"/>
</dbReference>
<evidence type="ECO:0000256" key="1">
    <source>
        <dbReference type="ARBA" id="ARBA00004370"/>
    </source>
</evidence>
<keyword evidence="2" id="KW-1134">Transmembrane beta strand</keyword>
<dbReference type="Proteomes" id="UP000183900">
    <property type="component" value="Unassembled WGS sequence"/>
</dbReference>
<evidence type="ECO:0000259" key="4">
    <source>
        <dbReference type="PROSITE" id="PS51779"/>
    </source>
</evidence>
<evidence type="ECO:0000256" key="2">
    <source>
        <dbReference type="ARBA" id="ARBA00022452"/>
    </source>
</evidence>
<dbReference type="Gene3D" id="2.40.160.50">
    <property type="entry name" value="membrane protein fhac: a member of the omp85/tpsb transporter family"/>
    <property type="match status" value="1"/>
</dbReference>
<dbReference type="InterPro" id="IPR000184">
    <property type="entry name" value="Bac_surfAg_D15"/>
</dbReference>
<dbReference type="InterPro" id="IPR034746">
    <property type="entry name" value="POTRA"/>
</dbReference>
<dbReference type="PROSITE" id="PS51779">
    <property type="entry name" value="POTRA"/>
    <property type="match status" value="1"/>
</dbReference>
<dbReference type="Pfam" id="PF07244">
    <property type="entry name" value="POTRA"/>
    <property type="match status" value="1"/>
</dbReference>
<dbReference type="RefSeq" id="WP_208975644.1">
    <property type="nucleotide sequence ID" value="NZ_CYHE01000005.1"/>
</dbReference>